<feature type="compositionally biased region" description="Basic residues" evidence="1">
    <location>
        <begin position="1"/>
        <end position="16"/>
    </location>
</feature>
<accession>A0A246RLF4</accession>
<dbReference type="Proteomes" id="UP000197174">
    <property type="component" value="Unassembled WGS sequence"/>
</dbReference>
<dbReference type="Pfam" id="PF01636">
    <property type="entry name" value="APH"/>
    <property type="match status" value="1"/>
</dbReference>
<gene>
    <name evidence="3" type="ORF">B5D80_15015</name>
</gene>
<dbReference type="Gene3D" id="3.30.200.20">
    <property type="entry name" value="Phosphorylase Kinase, domain 1"/>
    <property type="match status" value="1"/>
</dbReference>
<dbReference type="AlphaFoldDB" id="A0A246RLF4"/>
<evidence type="ECO:0000313" key="4">
    <source>
        <dbReference type="Proteomes" id="UP000197174"/>
    </source>
</evidence>
<sequence length="349" mass="37308">MNQLKCGRRRRTRRARPSGGTEICLPDGIHGANIRVVIVHVAEDFGIHLTAVDVVTGGVDRAAQNFLGRTETATYAIKWSAGGSAAGLVVPGALADRGLRAVAAPVRTRDGRLCSERDGRRLSVTPWVGDRNGLDGGLDEAQWREFGALLAATHALPVTPELAAVLPVAGHDRELAATRATEALLHASPPADAIAAETRNLWMDNAEHIAAAVDRVESLASAVTPSTVCHTDPHLGNVLAAPGRMWLIDWDDAALSTPEHDLMFVLGGAYGDEHIGDRERDWFFEGYGPVTVDPRRLAYWRASRGLVDVAFLAGEAYTPGDHGDTWRARAVRLLAANLGPAGLLARAMD</sequence>
<evidence type="ECO:0000256" key="1">
    <source>
        <dbReference type="SAM" id="MobiDB-lite"/>
    </source>
</evidence>
<keyword evidence="4" id="KW-1185">Reference proteome</keyword>
<evidence type="ECO:0000259" key="2">
    <source>
        <dbReference type="Pfam" id="PF01636"/>
    </source>
</evidence>
<protein>
    <recommendedName>
        <fullName evidence="2">Aminoglycoside phosphotransferase domain-containing protein</fullName>
    </recommendedName>
</protein>
<dbReference type="InterPro" id="IPR011009">
    <property type="entry name" value="Kinase-like_dom_sf"/>
</dbReference>
<dbReference type="EMBL" id="MZMV01000022">
    <property type="protein sequence ID" value="OWV07095.1"/>
    <property type="molecule type" value="Genomic_DNA"/>
</dbReference>
<proteinExistence type="predicted"/>
<organism evidence="3 4">
    <name type="scientific">Micromonospora wenchangensis</name>
    <dbReference type="NCBI Taxonomy" id="1185415"/>
    <lineage>
        <taxon>Bacteria</taxon>
        <taxon>Bacillati</taxon>
        <taxon>Actinomycetota</taxon>
        <taxon>Actinomycetes</taxon>
        <taxon>Micromonosporales</taxon>
        <taxon>Micromonosporaceae</taxon>
        <taxon>Micromonospora</taxon>
    </lineage>
</organism>
<name>A0A246RLF4_9ACTN</name>
<dbReference type="InterPro" id="IPR002575">
    <property type="entry name" value="Aminoglycoside_PTrfase"/>
</dbReference>
<feature type="domain" description="Aminoglycoside phosphotransferase" evidence="2">
    <location>
        <begin position="94"/>
        <end position="299"/>
    </location>
</feature>
<dbReference type="Gene3D" id="1.10.510.10">
    <property type="entry name" value="Transferase(Phosphotransferase) domain 1"/>
    <property type="match status" value="1"/>
</dbReference>
<reference evidence="3 4" key="1">
    <citation type="submission" date="2017-03" db="EMBL/GenBank/DDBJ databases">
        <title>Whole genome sequence of Micromonospora wenchangensis, isolated from mangrove soil.</title>
        <authorList>
            <person name="Yang H."/>
        </authorList>
    </citation>
    <scope>NUCLEOTIDE SEQUENCE [LARGE SCALE GENOMIC DNA]</scope>
    <source>
        <strain evidence="3 4">CCTCC AA 2012002</strain>
    </source>
</reference>
<comment type="caution">
    <text evidence="3">The sequence shown here is derived from an EMBL/GenBank/DDBJ whole genome shotgun (WGS) entry which is preliminary data.</text>
</comment>
<dbReference type="Gene3D" id="1.20.58.840">
    <property type="match status" value="1"/>
</dbReference>
<feature type="region of interest" description="Disordered" evidence="1">
    <location>
        <begin position="1"/>
        <end position="20"/>
    </location>
</feature>
<dbReference type="SUPFAM" id="SSF56112">
    <property type="entry name" value="Protein kinase-like (PK-like)"/>
    <property type="match status" value="1"/>
</dbReference>
<evidence type="ECO:0000313" key="3">
    <source>
        <dbReference type="EMBL" id="OWV07095.1"/>
    </source>
</evidence>